<evidence type="ECO:0000256" key="1">
    <source>
        <dbReference type="SAM" id="Phobius"/>
    </source>
</evidence>
<feature type="transmembrane region" description="Helical" evidence="1">
    <location>
        <begin position="21"/>
        <end position="41"/>
    </location>
</feature>
<keyword evidence="1" id="KW-0812">Transmembrane</keyword>
<dbReference type="AlphaFoldDB" id="A0A6J7DUA1"/>
<feature type="transmembrane region" description="Helical" evidence="1">
    <location>
        <begin position="351"/>
        <end position="371"/>
    </location>
</feature>
<feature type="transmembrane region" description="Helical" evidence="1">
    <location>
        <begin position="121"/>
        <end position="149"/>
    </location>
</feature>
<feature type="transmembrane region" description="Helical" evidence="1">
    <location>
        <begin position="313"/>
        <end position="330"/>
    </location>
</feature>
<reference evidence="2" key="1">
    <citation type="submission" date="2020-05" db="EMBL/GenBank/DDBJ databases">
        <authorList>
            <person name="Chiriac C."/>
            <person name="Salcher M."/>
            <person name="Ghai R."/>
            <person name="Kavagutti S V."/>
        </authorList>
    </citation>
    <scope>NUCLEOTIDE SEQUENCE</scope>
</reference>
<feature type="transmembrane region" description="Helical" evidence="1">
    <location>
        <begin position="93"/>
        <end position="114"/>
    </location>
</feature>
<sequence length="545" mass="59626">MLLSRDQGLDLPKLERHLSRITKLDAVTFLVLVVAVVATVAKKFDLTDYDEAIYFNEGYTFNTSPEAGAGSPSYAWLYSLARLLSADPVNVAFYGRLAGCLIFVLGTWLAVRLVSDSLRAFLIAALLPFISVWYIWTGVSAFAAGFLALAIATAYRWRNAWGYSASSCLVWIAAIARPEFQLAAVFVTLVALVQLVRAMRDPFKRHLYLPLAALLAVGVPVIVWSVYAPPLSSASQDRLWLAFGQHYAFQHVGSSGLDPWDKWAVFTHQDFGNSTNLVGALSTNPGALVRHIAFDAFKVPRMAIASMVDTSSILSWLAVGIFGAFAILAVGMWRRGARLHGFRQEISRWRAVWVTIFALSAVGVLFDIFIIYPKEHYFAPLVSMVAVVMAIGLGSASQGWRTHWSGKGAVIACSLLMVAALVAAPLSLGSVWSHPRPYVSAVRALEGCPAGVRLYATDFGPQVYAPSIVQITPKVSRRTDLASWLQANHVDAVYETPSLTSHWPSQYWEDFQSQPQKFGFRPFPSKSAGATPSGSRFFLSNAAGC</sequence>
<organism evidence="2">
    <name type="scientific">freshwater metagenome</name>
    <dbReference type="NCBI Taxonomy" id="449393"/>
    <lineage>
        <taxon>unclassified sequences</taxon>
        <taxon>metagenomes</taxon>
        <taxon>ecological metagenomes</taxon>
    </lineage>
</organism>
<proteinExistence type="predicted"/>
<dbReference type="EMBL" id="CAFBLM010000036">
    <property type="protein sequence ID" value="CAB4872465.1"/>
    <property type="molecule type" value="Genomic_DNA"/>
</dbReference>
<feature type="transmembrane region" description="Helical" evidence="1">
    <location>
        <begin position="408"/>
        <end position="432"/>
    </location>
</feature>
<keyword evidence="1" id="KW-1133">Transmembrane helix</keyword>
<name>A0A6J7DUA1_9ZZZZ</name>
<accession>A0A6J7DUA1</accession>
<protein>
    <submittedName>
        <fullName evidence="2">Unannotated protein</fullName>
    </submittedName>
</protein>
<feature type="transmembrane region" description="Helical" evidence="1">
    <location>
        <begin position="207"/>
        <end position="227"/>
    </location>
</feature>
<feature type="transmembrane region" description="Helical" evidence="1">
    <location>
        <begin position="169"/>
        <end position="195"/>
    </location>
</feature>
<feature type="transmembrane region" description="Helical" evidence="1">
    <location>
        <begin position="377"/>
        <end position="396"/>
    </location>
</feature>
<gene>
    <name evidence="2" type="ORF">UFOPK3401_00887</name>
</gene>
<keyword evidence="1" id="KW-0472">Membrane</keyword>
<evidence type="ECO:0000313" key="2">
    <source>
        <dbReference type="EMBL" id="CAB4872465.1"/>
    </source>
</evidence>